<organism evidence="1 2">
    <name type="scientific">Corallococcus llansteffanensis</name>
    <dbReference type="NCBI Taxonomy" id="2316731"/>
    <lineage>
        <taxon>Bacteria</taxon>
        <taxon>Pseudomonadati</taxon>
        <taxon>Myxococcota</taxon>
        <taxon>Myxococcia</taxon>
        <taxon>Myxococcales</taxon>
        <taxon>Cystobacterineae</taxon>
        <taxon>Myxococcaceae</taxon>
        <taxon>Corallococcus</taxon>
    </lineage>
</organism>
<keyword evidence="2" id="KW-1185">Reference proteome</keyword>
<proteinExistence type="predicted"/>
<accession>A0A3A8NCA8</accession>
<dbReference type="Proteomes" id="UP000272888">
    <property type="component" value="Unassembled WGS sequence"/>
</dbReference>
<reference evidence="2" key="1">
    <citation type="submission" date="2018-09" db="EMBL/GenBank/DDBJ databases">
        <authorList>
            <person name="Livingstone P.G."/>
            <person name="Whitworth D.E."/>
        </authorList>
    </citation>
    <scope>NUCLEOTIDE SEQUENCE [LARGE SCALE GENOMIC DNA]</scope>
    <source>
        <strain evidence="2">CA051B</strain>
    </source>
</reference>
<dbReference type="EMBL" id="RAWB01000690">
    <property type="protein sequence ID" value="RKH41997.1"/>
    <property type="molecule type" value="Genomic_DNA"/>
</dbReference>
<dbReference type="RefSeq" id="WP_120648013.1">
    <property type="nucleotide sequence ID" value="NZ_RAWB01000690.1"/>
</dbReference>
<evidence type="ECO:0000313" key="2">
    <source>
        <dbReference type="Proteomes" id="UP000272888"/>
    </source>
</evidence>
<sequence length="78" mass="8637">MPIRPDPVRKGEKAVLCINCPEVMLTMQLSRFQLKPEKGFGNQEVLTMLTAICPDCGYMELYKEGLLFQATTEGAGGK</sequence>
<dbReference type="AlphaFoldDB" id="A0A3A8NCA8"/>
<gene>
    <name evidence="1" type="ORF">D7V93_38240</name>
</gene>
<comment type="caution">
    <text evidence="1">The sequence shown here is derived from an EMBL/GenBank/DDBJ whole genome shotgun (WGS) entry which is preliminary data.</text>
</comment>
<name>A0A3A8NCA8_9BACT</name>
<protein>
    <submittedName>
        <fullName evidence="1">Uncharacterized protein</fullName>
    </submittedName>
</protein>
<evidence type="ECO:0000313" key="1">
    <source>
        <dbReference type="EMBL" id="RKH41997.1"/>
    </source>
</evidence>